<sequence>MKTIDTDLVEIKDSQVFGAKELLTELQSISAFDVSSNTELTLAKKRRAAIAKVVPALKKQRKAFLTDMEQQLNEQYPELPAIEELAVALIEDFDKEIKPYVTSIKGERLERIQSTIDEISANYGQETYQAPTEYANEEYWTQTNNPAKKLEKKIVDDVRLRQIDMAKVEAKLDSDKRKAERLKDAIRGIINNVDRVNGIYSGEDVIKLLMPLGEFIRE</sequence>
<accession>A0A2S1KRI2</accession>
<organism evidence="1 2">
    <name type="scientific">Weissella cibaria</name>
    <dbReference type="NCBI Taxonomy" id="137591"/>
    <lineage>
        <taxon>Bacteria</taxon>
        <taxon>Bacillati</taxon>
        <taxon>Bacillota</taxon>
        <taxon>Bacilli</taxon>
        <taxon>Lactobacillales</taxon>
        <taxon>Lactobacillaceae</taxon>
        <taxon>Weissella</taxon>
    </lineage>
</organism>
<dbReference type="Proteomes" id="UP000244870">
    <property type="component" value="Chromosome"/>
</dbReference>
<evidence type="ECO:0000313" key="2">
    <source>
        <dbReference type="Proteomes" id="UP000244870"/>
    </source>
</evidence>
<proteinExistence type="predicted"/>
<gene>
    <name evidence="1" type="ORF">B6254_1216</name>
</gene>
<evidence type="ECO:0000313" key="1">
    <source>
        <dbReference type="EMBL" id="AWF95621.1"/>
    </source>
</evidence>
<reference evidence="1 2" key="1">
    <citation type="submission" date="2017-04" db="EMBL/GenBank/DDBJ databases">
        <title>Weissella cibaria strain m2 complete genome.</title>
        <authorList>
            <person name="Pan Q."/>
            <person name="Tan M."/>
            <person name="Yao F."/>
            <person name="Su S."/>
        </authorList>
    </citation>
    <scope>NUCLEOTIDE SEQUENCE [LARGE SCALE GENOMIC DNA]</scope>
    <source>
        <strain evidence="1 2">M2</strain>
    </source>
</reference>
<dbReference type="RefSeq" id="WP_108730455.1">
    <property type="nucleotide sequence ID" value="NZ_CP020928.1"/>
</dbReference>
<name>A0A2S1KRI2_9LACO</name>
<dbReference type="AlphaFoldDB" id="A0A2S1KRI2"/>
<protein>
    <recommendedName>
        <fullName evidence="3">DUF1351 domain-containing protein</fullName>
    </recommendedName>
</protein>
<evidence type="ECO:0008006" key="3">
    <source>
        <dbReference type="Google" id="ProtNLM"/>
    </source>
</evidence>
<dbReference type="EMBL" id="CP020928">
    <property type="protein sequence ID" value="AWF95621.1"/>
    <property type="molecule type" value="Genomic_DNA"/>
</dbReference>